<dbReference type="InterPro" id="IPR036388">
    <property type="entry name" value="WH-like_DNA-bd_sf"/>
</dbReference>
<keyword evidence="2 10" id="KW-0813">Transport</keyword>
<feature type="domain" description="Peroxisome membrane anchor protein Pex14p N-terminal" evidence="13">
    <location>
        <begin position="8"/>
        <end position="51"/>
    </location>
</feature>
<dbReference type="Proteomes" id="UP000245942">
    <property type="component" value="Unassembled WGS sequence"/>
</dbReference>
<dbReference type="AlphaFoldDB" id="A0A316UG67"/>
<dbReference type="Pfam" id="PF04695">
    <property type="entry name" value="Pex14_N"/>
    <property type="match status" value="1"/>
</dbReference>
<gene>
    <name evidence="14" type="ORF">BCV69DRAFT_280973</name>
</gene>
<dbReference type="GO" id="GO:0005102">
    <property type="term" value="F:signaling receptor binding"/>
    <property type="evidence" value="ECO:0007669"/>
    <property type="project" value="TreeGrafter"/>
</dbReference>
<evidence type="ECO:0000256" key="7">
    <source>
        <dbReference type="ARBA" id="ARBA00029502"/>
    </source>
</evidence>
<feature type="region of interest" description="Disordered" evidence="12">
    <location>
        <begin position="52"/>
        <end position="83"/>
    </location>
</feature>
<evidence type="ECO:0000256" key="11">
    <source>
        <dbReference type="SAM" id="Coils"/>
    </source>
</evidence>
<keyword evidence="6 10" id="KW-0576">Peroxisome</keyword>
<feature type="compositionally biased region" description="Low complexity" evidence="12">
    <location>
        <begin position="256"/>
        <end position="267"/>
    </location>
</feature>
<evidence type="ECO:0000256" key="4">
    <source>
        <dbReference type="ARBA" id="ARBA00023010"/>
    </source>
</evidence>
<dbReference type="OrthoDB" id="5549158at2759"/>
<name>A0A316UG67_9BASI</name>
<evidence type="ECO:0000256" key="12">
    <source>
        <dbReference type="SAM" id="MobiDB-lite"/>
    </source>
</evidence>
<protein>
    <recommendedName>
        <fullName evidence="7 10">Peroxisomal membrane protein PEX14</fullName>
    </recommendedName>
    <alternativeName>
        <fullName evidence="8 10">Peroxin-14</fullName>
    </alternativeName>
</protein>
<evidence type="ECO:0000256" key="1">
    <source>
        <dbReference type="ARBA" id="ARBA00005443"/>
    </source>
</evidence>
<feature type="region of interest" description="Disordered" evidence="12">
    <location>
        <begin position="249"/>
        <end position="319"/>
    </location>
</feature>
<keyword evidence="3 10" id="KW-0653">Protein transport</keyword>
<dbReference type="InterPro" id="IPR006785">
    <property type="entry name" value="Pex14_N"/>
</dbReference>
<dbReference type="GO" id="GO:0005778">
    <property type="term" value="C:peroxisomal membrane"/>
    <property type="evidence" value="ECO:0007669"/>
    <property type="project" value="UniProtKB-SubCell"/>
</dbReference>
<comment type="subcellular location">
    <subcellularLocation>
        <location evidence="9 10">Peroxisome membrane</location>
    </subcellularLocation>
</comment>
<dbReference type="EMBL" id="KZ819322">
    <property type="protein sequence ID" value="PWN23361.1"/>
    <property type="molecule type" value="Genomic_DNA"/>
</dbReference>
<keyword evidence="15" id="KW-1185">Reference proteome</keyword>
<dbReference type="PANTHER" id="PTHR23058:SF0">
    <property type="entry name" value="PEROXISOMAL MEMBRANE PROTEIN PEX14"/>
    <property type="match status" value="1"/>
</dbReference>
<keyword evidence="5 10" id="KW-0472">Membrane</keyword>
<evidence type="ECO:0000256" key="6">
    <source>
        <dbReference type="ARBA" id="ARBA00023140"/>
    </source>
</evidence>
<comment type="function">
    <text evidence="10">Component of the PEX13-PEX14 docking complex, a translocon channel that specifically mediates the import of peroxisomal cargo proteins bound to PEX5 receptor. The PEX13-PEX14 docking complex forms a large import pore which can be opened to a diameter of about 9 nm. Mechanistically, PEX5 receptor along with cargo proteins associates with the PEX14 subunit of the PEX13-PEX14 docking complex in the cytosol, leading to the insertion of the receptor into the organelle membrane with the concomitant translocation of the cargo into the peroxisome matrix.</text>
</comment>
<evidence type="ECO:0000256" key="8">
    <source>
        <dbReference type="ARBA" id="ARBA00029691"/>
    </source>
</evidence>
<evidence type="ECO:0000256" key="5">
    <source>
        <dbReference type="ARBA" id="ARBA00023136"/>
    </source>
</evidence>
<feature type="compositionally biased region" description="Polar residues" evidence="12">
    <location>
        <begin position="70"/>
        <end position="83"/>
    </location>
</feature>
<keyword evidence="11" id="KW-0175">Coiled coil</keyword>
<evidence type="ECO:0000259" key="13">
    <source>
        <dbReference type="Pfam" id="PF04695"/>
    </source>
</evidence>
<evidence type="ECO:0000256" key="2">
    <source>
        <dbReference type="ARBA" id="ARBA00022448"/>
    </source>
</evidence>
<dbReference type="InterPro" id="IPR025655">
    <property type="entry name" value="PEX14"/>
</dbReference>
<dbReference type="GeneID" id="37013541"/>
<feature type="compositionally biased region" description="Polar residues" evidence="12">
    <location>
        <begin position="289"/>
        <end position="300"/>
    </location>
</feature>
<reference evidence="14 15" key="1">
    <citation type="journal article" date="2018" name="Mol. Biol. Evol.">
        <title>Broad Genomic Sampling Reveals a Smut Pathogenic Ancestry of the Fungal Clade Ustilaginomycotina.</title>
        <authorList>
            <person name="Kijpornyongpan T."/>
            <person name="Mondo S.J."/>
            <person name="Barry K."/>
            <person name="Sandor L."/>
            <person name="Lee J."/>
            <person name="Lipzen A."/>
            <person name="Pangilinan J."/>
            <person name="LaButti K."/>
            <person name="Hainaut M."/>
            <person name="Henrissat B."/>
            <person name="Grigoriev I.V."/>
            <person name="Spatafora J.W."/>
            <person name="Aime M.C."/>
        </authorList>
    </citation>
    <scope>NUCLEOTIDE SEQUENCE [LARGE SCALE GENOMIC DNA]</scope>
    <source>
        <strain evidence="14 15">MCA 4718</strain>
    </source>
</reference>
<dbReference type="STRING" id="1684307.A0A316UG67"/>
<sequence length="319" mass="34362">MSSSSLPRQEMVQSAVSFLSDPKVHSSSVAQRIAFLESKGLSSQEIDEALRQVGLGGGGGGGEANRGPANYSQQRSPYGSVQQHYPQYAQQPVASRDWRDWFIMAVVSGAVGYGVIALARKYLFPHLQPPNQTILESDRDALTAKYDEVAATLAQLDQDTRSVKMGLEQQKAAVDGELQKVEEALEDVRRGERTRKEEMDKIVREVESLKRDMPKLFESSSASTTTSLTELQSELKSLRSLLVSRTSIANGDAANPTPRFGSPRPGGSSPPLPGGKPAIPAWQLAGETASKTSDEPNGTSAKEAGKEHSGEEKTGAYTV</sequence>
<keyword evidence="4" id="KW-0811">Translocation</keyword>
<evidence type="ECO:0000256" key="9">
    <source>
        <dbReference type="ARBA" id="ARBA00046271"/>
    </source>
</evidence>
<organism evidence="14 15">
    <name type="scientific">Pseudomicrostroma glucosiphilum</name>
    <dbReference type="NCBI Taxonomy" id="1684307"/>
    <lineage>
        <taxon>Eukaryota</taxon>
        <taxon>Fungi</taxon>
        <taxon>Dikarya</taxon>
        <taxon>Basidiomycota</taxon>
        <taxon>Ustilaginomycotina</taxon>
        <taxon>Exobasidiomycetes</taxon>
        <taxon>Microstromatales</taxon>
        <taxon>Microstromatales incertae sedis</taxon>
        <taxon>Pseudomicrostroma</taxon>
    </lineage>
</organism>
<feature type="coiled-coil region" evidence="11">
    <location>
        <begin position="139"/>
        <end position="187"/>
    </location>
</feature>
<proteinExistence type="inferred from homology"/>
<feature type="compositionally biased region" description="Basic and acidic residues" evidence="12">
    <location>
        <begin position="303"/>
        <end position="319"/>
    </location>
</feature>
<accession>A0A316UG67</accession>
<dbReference type="GO" id="GO:1990429">
    <property type="term" value="C:peroxisomal importomer complex"/>
    <property type="evidence" value="ECO:0007669"/>
    <property type="project" value="TreeGrafter"/>
</dbReference>
<dbReference type="Gene3D" id="1.10.10.10">
    <property type="entry name" value="Winged helix-like DNA-binding domain superfamily/Winged helix DNA-binding domain"/>
    <property type="match status" value="1"/>
</dbReference>
<evidence type="ECO:0000313" key="14">
    <source>
        <dbReference type="EMBL" id="PWN23361.1"/>
    </source>
</evidence>
<dbReference type="GO" id="GO:0016560">
    <property type="term" value="P:protein import into peroxisome matrix, docking"/>
    <property type="evidence" value="ECO:0007669"/>
    <property type="project" value="UniProtKB-UniRule"/>
</dbReference>
<evidence type="ECO:0000313" key="15">
    <source>
        <dbReference type="Proteomes" id="UP000245942"/>
    </source>
</evidence>
<dbReference type="PANTHER" id="PTHR23058">
    <property type="entry name" value="PEROXISOMAL MEMBRANE PROTEIN PEX14"/>
    <property type="match status" value="1"/>
</dbReference>
<evidence type="ECO:0000256" key="3">
    <source>
        <dbReference type="ARBA" id="ARBA00022927"/>
    </source>
</evidence>
<comment type="similarity">
    <text evidence="1 10">Belongs to the peroxin-14 family.</text>
</comment>
<evidence type="ECO:0000256" key="10">
    <source>
        <dbReference type="RuleBase" id="RU367032"/>
    </source>
</evidence>
<feature type="compositionally biased region" description="Gly residues" evidence="12">
    <location>
        <begin position="54"/>
        <end position="64"/>
    </location>
</feature>
<dbReference type="RefSeq" id="XP_025350521.1">
    <property type="nucleotide sequence ID" value="XM_025491807.1"/>
</dbReference>